<organism evidence="1 2">
    <name type="scientific">Litoribacillus peritrichatus</name>
    <dbReference type="NCBI Taxonomy" id="718191"/>
    <lineage>
        <taxon>Bacteria</taxon>
        <taxon>Pseudomonadati</taxon>
        <taxon>Pseudomonadota</taxon>
        <taxon>Gammaproteobacteria</taxon>
        <taxon>Oceanospirillales</taxon>
        <taxon>Oceanospirillaceae</taxon>
        <taxon>Litoribacillus</taxon>
    </lineage>
</organism>
<dbReference type="EMBL" id="BAABBN010000004">
    <property type="protein sequence ID" value="GAA3911643.1"/>
    <property type="molecule type" value="Genomic_DNA"/>
</dbReference>
<sequence length="65" mass="7541">MSQTVKNVVTSPCVSICYLDEQDICQGCFRSGEEISHWGDYSNEQRMKVMEKVREREKSSFNFIG</sequence>
<protein>
    <submittedName>
        <fullName evidence="1">DUF1289 domain-containing protein</fullName>
    </submittedName>
</protein>
<dbReference type="PANTHER" id="PTHR35175:SF2">
    <property type="entry name" value="DUF1289 DOMAIN-CONTAINING PROTEIN"/>
    <property type="match status" value="1"/>
</dbReference>
<name>A0ABP7M0T1_9GAMM</name>
<dbReference type="RefSeq" id="WP_344794716.1">
    <property type="nucleotide sequence ID" value="NZ_BAABBN010000004.1"/>
</dbReference>
<comment type="caution">
    <text evidence="1">The sequence shown here is derived from an EMBL/GenBank/DDBJ whole genome shotgun (WGS) entry which is preliminary data.</text>
</comment>
<dbReference type="InterPro" id="IPR010710">
    <property type="entry name" value="DUF1289"/>
</dbReference>
<dbReference type="PANTHER" id="PTHR35175">
    <property type="entry name" value="DUF1289 DOMAIN-CONTAINING PROTEIN"/>
    <property type="match status" value="1"/>
</dbReference>
<evidence type="ECO:0000313" key="2">
    <source>
        <dbReference type="Proteomes" id="UP001501565"/>
    </source>
</evidence>
<proteinExistence type="predicted"/>
<evidence type="ECO:0000313" key="1">
    <source>
        <dbReference type="EMBL" id="GAA3911643.1"/>
    </source>
</evidence>
<accession>A0ABP7M0T1</accession>
<dbReference type="Proteomes" id="UP001501565">
    <property type="component" value="Unassembled WGS sequence"/>
</dbReference>
<reference evidence="2" key="1">
    <citation type="journal article" date="2019" name="Int. J. Syst. Evol. Microbiol.">
        <title>The Global Catalogue of Microorganisms (GCM) 10K type strain sequencing project: providing services to taxonomists for standard genome sequencing and annotation.</title>
        <authorList>
            <consortium name="The Broad Institute Genomics Platform"/>
            <consortium name="The Broad Institute Genome Sequencing Center for Infectious Disease"/>
            <person name="Wu L."/>
            <person name="Ma J."/>
        </authorList>
    </citation>
    <scope>NUCLEOTIDE SEQUENCE [LARGE SCALE GENOMIC DNA]</scope>
    <source>
        <strain evidence="2">JCM 17551</strain>
    </source>
</reference>
<keyword evidence="2" id="KW-1185">Reference proteome</keyword>
<gene>
    <name evidence="1" type="ORF">GCM10022277_02840</name>
</gene>
<dbReference type="Pfam" id="PF06945">
    <property type="entry name" value="DUF1289"/>
    <property type="match status" value="1"/>
</dbReference>